<evidence type="ECO:0000256" key="1">
    <source>
        <dbReference type="ARBA" id="ARBA00023002"/>
    </source>
</evidence>
<dbReference type="Proteomes" id="UP000548867">
    <property type="component" value="Unassembled WGS sequence"/>
</dbReference>
<dbReference type="SUPFAM" id="SSF51735">
    <property type="entry name" value="NAD(P)-binding Rossmann-fold domains"/>
    <property type="match status" value="1"/>
</dbReference>
<dbReference type="Gene3D" id="3.40.50.10860">
    <property type="entry name" value="Leucine Dehydrogenase, chain A, domain 1"/>
    <property type="match status" value="1"/>
</dbReference>
<protein>
    <submittedName>
        <fullName evidence="3">Shikimate dehydrogenase</fullName>
        <ecNumber evidence="3">1.1.1.25</ecNumber>
    </submittedName>
</protein>
<dbReference type="InterPro" id="IPR036291">
    <property type="entry name" value="NAD(P)-bd_dom_sf"/>
</dbReference>
<dbReference type="GO" id="GO:0009423">
    <property type="term" value="P:chorismate biosynthetic process"/>
    <property type="evidence" value="ECO:0007669"/>
    <property type="project" value="TreeGrafter"/>
</dbReference>
<dbReference type="Pfam" id="PF08501">
    <property type="entry name" value="Shikimate_dh_N"/>
    <property type="match status" value="1"/>
</dbReference>
<dbReference type="GO" id="GO:0004764">
    <property type="term" value="F:shikimate 3-dehydrogenase (NADP+) activity"/>
    <property type="evidence" value="ECO:0007669"/>
    <property type="project" value="UniProtKB-EC"/>
</dbReference>
<reference evidence="3 4" key="1">
    <citation type="submission" date="2020-08" db="EMBL/GenBank/DDBJ databases">
        <title>Genomic Encyclopedia of Type Strains, Phase IV (KMG-IV): sequencing the most valuable type-strain genomes for metagenomic binning, comparative biology and taxonomic classification.</title>
        <authorList>
            <person name="Goeker M."/>
        </authorList>
    </citation>
    <scope>NUCLEOTIDE SEQUENCE [LARGE SCALE GENOMIC DNA]</scope>
    <source>
        <strain evidence="3 4">DSM 27057</strain>
    </source>
</reference>
<dbReference type="EC" id="1.1.1.25" evidence="3"/>
<proteinExistence type="predicted"/>
<dbReference type="AlphaFoldDB" id="A0A7W6G6S4"/>
<name>A0A7W6G6S4_9SPHN</name>
<dbReference type="CDD" id="cd01065">
    <property type="entry name" value="NAD_bind_Shikimate_DH"/>
    <property type="match status" value="1"/>
</dbReference>
<evidence type="ECO:0000259" key="2">
    <source>
        <dbReference type="Pfam" id="PF08501"/>
    </source>
</evidence>
<organism evidence="3 4">
    <name type="scientific">Novosphingobium sediminicola</name>
    <dbReference type="NCBI Taxonomy" id="563162"/>
    <lineage>
        <taxon>Bacteria</taxon>
        <taxon>Pseudomonadati</taxon>
        <taxon>Pseudomonadota</taxon>
        <taxon>Alphaproteobacteria</taxon>
        <taxon>Sphingomonadales</taxon>
        <taxon>Sphingomonadaceae</taxon>
        <taxon>Novosphingobium</taxon>
    </lineage>
</organism>
<dbReference type="PANTHER" id="PTHR21089">
    <property type="entry name" value="SHIKIMATE DEHYDROGENASE"/>
    <property type="match status" value="1"/>
</dbReference>
<keyword evidence="1 3" id="KW-0560">Oxidoreductase</keyword>
<dbReference type="InterPro" id="IPR046346">
    <property type="entry name" value="Aminoacid_DH-like_N_sf"/>
</dbReference>
<accession>A0A7W6G6S4</accession>
<dbReference type="NCBIfam" id="NF009202">
    <property type="entry name" value="PRK12550.1"/>
    <property type="match status" value="1"/>
</dbReference>
<dbReference type="EMBL" id="JACIDX010000009">
    <property type="protein sequence ID" value="MBB3955633.1"/>
    <property type="molecule type" value="Genomic_DNA"/>
</dbReference>
<dbReference type="SUPFAM" id="SSF53223">
    <property type="entry name" value="Aminoacid dehydrogenase-like, N-terminal domain"/>
    <property type="match status" value="1"/>
</dbReference>
<dbReference type="RefSeq" id="WP_183626106.1">
    <property type="nucleotide sequence ID" value="NZ_JACIDX010000009.1"/>
</dbReference>
<comment type="caution">
    <text evidence="3">The sequence shown here is derived from an EMBL/GenBank/DDBJ whole genome shotgun (WGS) entry which is preliminary data.</text>
</comment>
<dbReference type="GO" id="GO:0019632">
    <property type="term" value="P:shikimate metabolic process"/>
    <property type="evidence" value="ECO:0007669"/>
    <property type="project" value="TreeGrafter"/>
</dbReference>
<sequence length="294" mass="30577">MPTKPPIAKPPIGRDTQLCMSLSGRPGNAGSRLHNRLYELLGLDYVYKSFTTRDLAAAIGGIRALGIRGCAISMPFKEDVIPLLDTIEASAAAIDSVNTIVNDDGVLSGHNTDYTAVRDLVAARGLDPAMPFLLRGSGGMAKAVTAALRDSGFAHGTIIARNAQAGQALAAQYGYEWRADLPETGAALLVNVTPLGMEGADAEALAYPPDFIADCRAAFDVVAQPARTPFIRAAEAAGKTAISGAEVIVLQAVEQFVLYTGIRPDAAAIADAASFAHGPQVGELMSAIMQGKGQ</sequence>
<dbReference type="Gene3D" id="3.40.50.720">
    <property type="entry name" value="NAD(P)-binding Rossmann-like Domain"/>
    <property type="match status" value="1"/>
</dbReference>
<gene>
    <name evidence="3" type="ORF">GGR38_002589</name>
</gene>
<dbReference type="GO" id="GO:0005829">
    <property type="term" value="C:cytosol"/>
    <property type="evidence" value="ECO:0007669"/>
    <property type="project" value="TreeGrafter"/>
</dbReference>
<dbReference type="InterPro" id="IPR013708">
    <property type="entry name" value="Shikimate_DH-bd_N"/>
</dbReference>
<evidence type="ECO:0000313" key="4">
    <source>
        <dbReference type="Proteomes" id="UP000548867"/>
    </source>
</evidence>
<dbReference type="GO" id="GO:0050661">
    <property type="term" value="F:NADP binding"/>
    <property type="evidence" value="ECO:0007669"/>
    <property type="project" value="TreeGrafter"/>
</dbReference>
<evidence type="ECO:0000313" key="3">
    <source>
        <dbReference type="EMBL" id="MBB3955633.1"/>
    </source>
</evidence>
<keyword evidence="4" id="KW-1185">Reference proteome</keyword>
<dbReference type="InterPro" id="IPR022893">
    <property type="entry name" value="Shikimate_DH_fam"/>
</dbReference>
<feature type="domain" description="Shikimate dehydrogenase substrate binding N-terminal" evidence="2">
    <location>
        <begin position="32"/>
        <end position="100"/>
    </location>
</feature>
<dbReference type="PANTHER" id="PTHR21089:SF9">
    <property type="entry name" value="SHIKIMATE DEHYDROGENASE-LIKE PROTEIN HI_0607"/>
    <property type="match status" value="1"/>
</dbReference>